<dbReference type="Pfam" id="PF09684">
    <property type="entry name" value="Tail_P2_I"/>
    <property type="match status" value="1"/>
</dbReference>
<protein>
    <submittedName>
        <fullName evidence="1">Phage tail-like protein</fullName>
    </submittedName>
</protein>
<proteinExistence type="predicted"/>
<dbReference type="AlphaFoldDB" id="A0A8J7GL93"/>
<sequence length="179" mass="19303">MRLGLDHLTTAHPIGERLPGVYLENAFTQRFTEALDQVLAPVFLALDCFPAYLDPALVPEDFLDWLAGWVALSLDESWPVAQRRDLVAHAVELHRWRGTKRGLAAHVRLLTGGAVEVVDSGVCGWSDLPGGEVPGSGPAQVVVRVGVPDPGQVNERRLRAAIVEAVPAHVLVTLEVVAS</sequence>
<accession>A0A8J7GL93</accession>
<dbReference type="RefSeq" id="WP_197008098.1">
    <property type="nucleotide sequence ID" value="NZ_BONS01000013.1"/>
</dbReference>
<gene>
    <name evidence="1" type="ORF">IW245_007908</name>
</gene>
<dbReference type="NCBIfam" id="TIGR02242">
    <property type="entry name" value="tail_TIGR02242"/>
    <property type="match status" value="1"/>
</dbReference>
<reference evidence="1" key="1">
    <citation type="submission" date="2020-11" db="EMBL/GenBank/DDBJ databases">
        <title>Sequencing the genomes of 1000 actinobacteria strains.</title>
        <authorList>
            <person name="Klenk H.-P."/>
        </authorList>
    </citation>
    <scope>NUCLEOTIDE SEQUENCE</scope>
    <source>
        <strain evidence="1">DSM 45356</strain>
    </source>
</reference>
<dbReference type="EMBL" id="JADOUF010000001">
    <property type="protein sequence ID" value="MBG6141714.1"/>
    <property type="molecule type" value="Genomic_DNA"/>
</dbReference>
<organism evidence="1 2">
    <name type="scientific">Longispora fulva</name>
    <dbReference type="NCBI Taxonomy" id="619741"/>
    <lineage>
        <taxon>Bacteria</taxon>
        <taxon>Bacillati</taxon>
        <taxon>Actinomycetota</taxon>
        <taxon>Actinomycetes</taxon>
        <taxon>Micromonosporales</taxon>
        <taxon>Micromonosporaceae</taxon>
        <taxon>Longispora</taxon>
    </lineage>
</organism>
<evidence type="ECO:0000313" key="2">
    <source>
        <dbReference type="Proteomes" id="UP000622552"/>
    </source>
</evidence>
<dbReference type="InterPro" id="IPR011748">
    <property type="entry name" value="Unchr_phage_tail-like"/>
</dbReference>
<evidence type="ECO:0000313" key="1">
    <source>
        <dbReference type="EMBL" id="MBG6141714.1"/>
    </source>
</evidence>
<dbReference type="InterPro" id="IPR006521">
    <property type="entry name" value="Tail_protein_I"/>
</dbReference>
<keyword evidence="2" id="KW-1185">Reference proteome</keyword>
<dbReference type="Proteomes" id="UP000622552">
    <property type="component" value="Unassembled WGS sequence"/>
</dbReference>
<comment type="caution">
    <text evidence="1">The sequence shown here is derived from an EMBL/GenBank/DDBJ whole genome shotgun (WGS) entry which is preliminary data.</text>
</comment>
<name>A0A8J7GL93_9ACTN</name>